<dbReference type="InterPro" id="IPR005349">
    <property type="entry name" value="TMEM14"/>
</dbReference>
<dbReference type="AlphaFoldDB" id="B3S2Q3"/>
<dbReference type="OMA" id="LQGQTWG"/>
<evidence type="ECO:0000313" key="8">
    <source>
        <dbReference type="Proteomes" id="UP000009022"/>
    </source>
</evidence>
<feature type="transmembrane region" description="Helical" evidence="6">
    <location>
        <begin position="7"/>
        <end position="24"/>
    </location>
</feature>
<keyword evidence="8" id="KW-1185">Reference proteome</keyword>
<dbReference type="EMBL" id="DS985247">
    <property type="protein sequence ID" value="EDV23134.1"/>
    <property type="molecule type" value="Genomic_DNA"/>
</dbReference>
<name>B3S2Q3_TRIAD</name>
<dbReference type="GeneID" id="6755584"/>
<dbReference type="eggNOG" id="KOG4267">
    <property type="taxonomic scope" value="Eukaryota"/>
</dbReference>
<dbReference type="Proteomes" id="UP000009022">
    <property type="component" value="Unassembled WGS sequence"/>
</dbReference>
<dbReference type="RefSeq" id="XP_002114044.1">
    <property type="nucleotide sequence ID" value="XM_002114008.1"/>
</dbReference>
<dbReference type="Pfam" id="PF03647">
    <property type="entry name" value="Tmemb_14"/>
    <property type="match status" value="1"/>
</dbReference>
<dbReference type="PANTHER" id="PTHR12668:SF43">
    <property type="entry name" value="TRANSMEMBRANE PROTEIN 14 HOMOLOG"/>
    <property type="match status" value="1"/>
</dbReference>
<reference evidence="7 8" key="1">
    <citation type="journal article" date="2008" name="Nature">
        <title>The Trichoplax genome and the nature of placozoans.</title>
        <authorList>
            <person name="Srivastava M."/>
            <person name="Begovic E."/>
            <person name="Chapman J."/>
            <person name="Putnam N.H."/>
            <person name="Hellsten U."/>
            <person name="Kawashima T."/>
            <person name="Kuo A."/>
            <person name="Mitros T."/>
            <person name="Salamov A."/>
            <person name="Carpenter M.L."/>
            <person name="Signorovitch A.Y."/>
            <person name="Moreno M.A."/>
            <person name="Kamm K."/>
            <person name="Grimwood J."/>
            <person name="Schmutz J."/>
            <person name="Shapiro H."/>
            <person name="Grigoriev I.V."/>
            <person name="Buss L.W."/>
            <person name="Schierwater B."/>
            <person name="Dellaporta S.L."/>
            <person name="Rokhsar D.S."/>
        </authorList>
    </citation>
    <scope>NUCLEOTIDE SEQUENCE [LARGE SCALE GENOMIC DNA]</scope>
    <source>
        <strain evidence="7 8">Grell-BS-1999</strain>
    </source>
</reference>
<feature type="transmembrane region" description="Helical" evidence="6">
    <location>
        <begin position="56"/>
        <end position="75"/>
    </location>
</feature>
<comment type="similarity">
    <text evidence="2">Belongs to the TMEM14 family.</text>
</comment>
<dbReference type="CTD" id="6755584"/>
<comment type="subcellular location">
    <subcellularLocation>
        <location evidence="1">Membrane</location>
    </subcellularLocation>
</comment>
<evidence type="ECO:0008006" key="9">
    <source>
        <dbReference type="Google" id="ProtNLM"/>
    </source>
</evidence>
<evidence type="ECO:0000256" key="1">
    <source>
        <dbReference type="ARBA" id="ARBA00004370"/>
    </source>
</evidence>
<proteinExistence type="inferred from homology"/>
<keyword evidence="3 6" id="KW-0812">Transmembrane</keyword>
<dbReference type="InterPro" id="IPR044890">
    <property type="entry name" value="TMEM14_sf"/>
</dbReference>
<dbReference type="STRING" id="10228.B3S2Q3"/>
<gene>
    <name evidence="7" type="ORF">TRIADDRAFT_58108</name>
</gene>
<sequence length="104" mass="11072">MASPDYLSYTYGIIVLLGGISGYVRAGSVASLISGLLFGGVAIYGATVTSKNPRNCAVCLATASVLLAVMAFRFYRTQKLMPAGLIMFLRVKTIAVIAEVLRYN</sequence>
<dbReference type="KEGG" id="tad:TRIADDRAFT_58108"/>
<protein>
    <recommendedName>
        <fullName evidence="9">Transmembrane protein 14C</fullName>
    </recommendedName>
</protein>
<evidence type="ECO:0000256" key="5">
    <source>
        <dbReference type="ARBA" id="ARBA00023136"/>
    </source>
</evidence>
<evidence type="ECO:0000313" key="7">
    <source>
        <dbReference type="EMBL" id="EDV23134.1"/>
    </source>
</evidence>
<evidence type="ECO:0000256" key="6">
    <source>
        <dbReference type="SAM" id="Phobius"/>
    </source>
</evidence>
<dbReference type="FunCoup" id="B3S2Q3">
    <property type="interactions" value="1703"/>
</dbReference>
<evidence type="ECO:0000256" key="4">
    <source>
        <dbReference type="ARBA" id="ARBA00022989"/>
    </source>
</evidence>
<feature type="transmembrane region" description="Helical" evidence="6">
    <location>
        <begin position="30"/>
        <end position="49"/>
    </location>
</feature>
<evidence type="ECO:0000256" key="3">
    <source>
        <dbReference type="ARBA" id="ARBA00022692"/>
    </source>
</evidence>
<dbReference type="PANTHER" id="PTHR12668">
    <property type="entry name" value="TRANSMEMBRANE PROTEIN 14, 15"/>
    <property type="match status" value="1"/>
</dbReference>
<keyword evidence="4 6" id="KW-1133">Transmembrane helix</keyword>
<dbReference type="GO" id="GO:0031966">
    <property type="term" value="C:mitochondrial membrane"/>
    <property type="evidence" value="ECO:0000318"/>
    <property type="project" value="GO_Central"/>
</dbReference>
<evidence type="ECO:0000256" key="2">
    <source>
        <dbReference type="ARBA" id="ARBA00007590"/>
    </source>
</evidence>
<dbReference type="PhylomeDB" id="B3S2Q3"/>
<organism evidence="7 8">
    <name type="scientific">Trichoplax adhaerens</name>
    <name type="common">Trichoplax reptans</name>
    <dbReference type="NCBI Taxonomy" id="10228"/>
    <lineage>
        <taxon>Eukaryota</taxon>
        <taxon>Metazoa</taxon>
        <taxon>Placozoa</taxon>
        <taxon>Uniplacotomia</taxon>
        <taxon>Trichoplacea</taxon>
        <taxon>Trichoplacidae</taxon>
        <taxon>Trichoplax</taxon>
    </lineage>
</organism>
<dbReference type="OrthoDB" id="5620at2759"/>
<dbReference type="InParanoid" id="B3S2Q3"/>
<dbReference type="Gene3D" id="1.10.10.1740">
    <property type="entry name" value="Transmembrane protein 14-like"/>
    <property type="match status" value="1"/>
</dbReference>
<accession>B3S2Q3</accession>
<dbReference type="HOGENOM" id="CLU_096652_5_0_1"/>
<keyword evidence="5 6" id="KW-0472">Membrane</keyword>